<name>I4A4E9_DESDJ</name>
<evidence type="ECO:0000313" key="13">
    <source>
        <dbReference type="Proteomes" id="UP000006053"/>
    </source>
</evidence>
<dbReference type="SUPFAM" id="SSF102114">
    <property type="entry name" value="Radical SAM enzymes"/>
    <property type="match status" value="1"/>
</dbReference>
<dbReference type="SFLD" id="SFLDS00029">
    <property type="entry name" value="Radical_SAM"/>
    <property type="match status" value="1"/>
</dbReference>
<dbReference type="PANTHER" id="PTHR30352:SF4">
    <property type="entry name" value="PYRUVATE FORMATE-LYASE 2-ACTIVATING ENZYME"/>
    <property type="match status" value="1"/>
</dbReference>
<evidence type="ECO:0000256" key="5">
    <source>
        <dbReference type="ARBA" id="ARBA00022723"/>
    </source>
</evidence>
<dbReference type="InterPro" id="IPR034457">
    <property type="entry name" value="Organic_radical-activating"/>
</dbReference>
<dbReference type="NCBIfam" id="TIGR02494">
    <property type="entry name" value="PFLE_PFLC"/>
    <property type="match status" value="1"/>
</dbReference>
<feature type="domain" description="4Fe-4S ferredoxin-type" evidence="10">
    <location>
        <begin position="55"/>
        <end position="87"/>
    </location>
</feature>
<evidence type="ECO:0000256" key="6">
    <source>
        <dbReference type="ARBA" id="ARBA00023002"/>
    </source>
</evidence>
<evidence type="ECO:0000313" key="12">
    <source>
        <dbReference type="EMBL" id="AFL98833.1"/>
    </source>
</evidence>
<dbReference type="STRING" id="756499.Desde_0365"/>
<keyword evidence="13" id="KW-1185">Reference proteome</keyword>
<sequence>MGESRASDERRYGLVFNIQHYSVHDGPGIRTIIFTKGCPLRCEWCSNPESQQTQPQLGFNPHKCIGIKACFRCAEVCVYGAIKLNTEENDKIFVDRKFCTDCVKCVDVCPSQALQVFGKPITVEEAIREVEKDSVFYARSGGGLTISGGEPLMQADFVTETLKEARKRRLKTTIETCGYADWPSMENVCQYLTSIIMDIKCMDSEKHKKYTGAPNELILENFNKLCEGFPKLPKLIRTPVVPGFNDTEEDIKEIANLVKGKLNVTYELLKYHRLGQQKYHFLGKDYPLSDTQLGDAKFEQLKELAKSILD</sequence>
<dbReference type="SFLD" id="SFLDG01066">
    <property type="entry name" value="organic_radical-activating_enz"/>
    <property type="match status" value="1"/>
</dbReference>
<reference evidence="12 13" key="2">
    <citation type="journal article" date="2015" name="J. Bacteriol.">
        <title>Genomic, proteomic, and biochemical analysis of the organohalide respiratory pathway in Desulfitobacterium dehalogenans.</title>
        <authorList>
            <person name="Kruse T."/>
            <person name="van de Pas B.A."/>
            <person name="Atteia A."/>
            <person name="Krab K."/>
            <person name="Hagen W.R."/>
            <person name="Goodwin L."/>
            <person name="Chain P."/>
            <person name="Boeren S."/>
            <person name="Maphosa F."/>
            <person name="Schraa G."/>
            <person name="de Vos W.M."/>
            <person name="van der Oost J."/>
            <person name="Smidt H."/>
            <person name="Stams A.J."/>
        </authorList>
    </citation>
    <scope>NUCLEOTIDE SEQUENCE [LARGE SCALE GENOMIC DNA]</scope>
    <source>
        <strain evidence="13">ATCC 51507 / DSM 9161 / JW/IU-DC1</strain>
    </source>
</reference>
<comment type="similarity">
    <text evidence="2">Belongs to the organic radical-activating enzymes family.</text>
</comment>
<keyword evidence="4" id="KW-0949">S-adenosyl-L-methionine</keyword>
<keyword evidence="6" id="KW-0560">Oxidoreductase</keyword>
<dbReference type="InterPro" id="IPR001989">
    <property type="entry name" value="Radical_activat_CS"/>
</dbReference>
<evidence type="ECO:0000256" key="1">
    <source>
        <dbReference type="ARBA" id="ARBA00001966"/>
    </source>
</evidence>
<reference evidence="13" key="1">
    <citation type="submission" date="2012-06" db="EMBL/GenBank/DDBJ databases">
        <title>Complete sequence of Desulfitobacterium dehalogenans ATCC 51507.</title>
        <authorList>
            <person name="Lucas S."/>
            <person name="Han J."/>
            <person name="Lapidus A."/>
            <person name="Cheng J.-F."/>
            <person name="Goodwin L."/>
            <person name="Pitluck S."/>
            <person name="Peters L."/>
            <person name="Ovchinnikova G."/>
            <person name="Teshima H."/>
            <person name="Detter J.C."/>
            <person name="Han C."/>
            <person name="Tapia R."/>
            <person name="Land M."/>
            <person name="Hauser L."/>
            <person name="Kyrpides N."/>
            <person name="Ivanova N."/>
            <person name="Pagani I."/>
            <person name="Kruse T."/>
            <person name="de Vos W.M."/>
            <person name="Smidt H."/>
            <person name="Woyke T."/>
        </authorList>
    </citation>
    <scope>NUCLEOTIDE SEQUENCE [LARGE SCALE GENOMIC DNA]</scope>
    <source>
        <strain evidence="13">ATCC 51507 / DSM 9161 / JW/IU-DC1</strain>
    </source>
</reference>
<evidence type="ECO:0000259" key="11">
    <source>
        <dbReference type="PROSITE" id="PS51918"/>
    </source>
</evidence>
<dbReference type="GO" id="GO:0051539">
    <property type="term" value="F:4 iron, 4 sulfur cluster binding"/>
    <property type="evidence" value="ECO:0007669"/>
    <property type="project" value="UniProtKB-KW"/>
</dbReference>
<evidence type="ECO:0000256" key="9">
    <source>
        <dbReference type="ARBA" id="ARBA00047365"/>
    </source>
</evidence>
<gene>
    <name evidence="12" type="ordered locus">Desde_0365</name>
</gene>
<evidence type="ECO:0000256" key="3">
    <source>
        <dbReference type="ARBA" id="ARBA00022485"/>
    </source>
</evidence>
<accession>I4A4E9</accession>
<evidence type="ECO:0000256" key="4">
    <source>
        <dbReference type="ARBA" id="ARBA00022691"/>
    </source>
</evidence>
<feature type="domain" description="Radical SAM core" evidence="11">
    <location>
        <begin position="24"/>
        <end position="310"/>
    </location>
</feature>
<dbReference type="OrthoDB" id="9782387at2"/>
<evidence type="ECO:0000256" key="2">
    <source>
        <dbReference type="ARBA" id="ARBA00009777"/>
    </source>
</evidence>
<dbReference type="PANTHER" id="PTHR30352">
    <property type="entry name" value="PYRUVATE FORMATE-LYASE-ACTIVATING ENZYME"/>
    <property type="match status" value="1"/>
</dbReference>
<dbReference type="Gene3D" id="3.80.30.10">
    <property type="entry name" value="pyruvate-formate lyase- activating enzyme"/>
    <property type="match status" value="1"/>
</dbReference>
<keyword evidence="7" id="KW-0408">Iron</keyword>
<dbReference type="GO" id="GO:0046872">
    <property type="term" value="F:metal ion binding"/>
    <property type="evidence" value="ECO:0007669"/>
    <property type="project" value="UniProtKB-KW"/>
</dbReference>
<proteinExistence type="inferred from homology"/>
<dbReference type="RefSeq" id="WP_014792330.1">
    <property type="nucleotide sequence ID" value="NC_018017.1"/>
</dbReference>
<dbReference type="PROSITE" id="PS51379">
    <property type="entry name" value="4FE4S_FER_2"/>
    <property type="match status" value="2"/>
</dbReference>
<evidence type="ECO:0000259" key="10">
    <source>
        <dbReference type="PROSITE" id="PS51379"/>
    </source>
</evidence>
<dbReference type="EMBL" id="CP003348">
    <property type="protein sequence ID" value="AFL98833.1"/>
    <property type="molecule type" value="Genomic_DNA"/>
</dbReference>
<dbReference type="InterPro" id="IPR017900">
    <property type="entry name" value="4Fe4S_Fe_S_CS"/>
</dbReference>
<dbReference type="Pfam" id="PF04055">
    <property type="entry name" value="Radical_SAM"/>
    <property type="match status" value="1"/>
</dbReference>
<dbReference type="AlphaFoldDB" id="I4A4E9"/>
<protein>
    <submittedName>
        <fullName evidence="12">Glycyl-radical enzyme activator family protein</fullName>
    </submittedName>
</protein>
<dbReference type="Gene3D" id="3.30.70.20">
    <property type="match status" value="1"/>
</dbReference>
<dbReference type="GO" id="GO:0016491">
    <property type="term" value="F:oxidoreductase activity"/>
    <property type="evidence" value="ECO:0007669"/>
    <property type="project" value="UniProtKB-KW"/>
</dbReference>
<dbReference type="InterPro" id="IPR058240">
    <property type="entry name" value="rSAM_sf"/>
</dbReference>
<dbReference type="InterPro" id="IPR017896">
    <property type="entry name" value="4Fe4S_Fe-S-bd"/>
</dbReference>
<feature type="domain" description="4Fe-4S ferredoxin-type" evidence="10">
    <location>
        <begin position="90"/>
        <end position="119"/>
    </location>
</feature>
<comment type="cofactor">
    <cofactor evidence="1">
        <name>[4Fe-4S] cluster</name>
        <dbReference type="ChEBI" id="CHEBI:49883"/>
    </cofactor>
</comment>
<evidence type="ECO:0000256" key="7">
    <source>
        <dbReference type="ARBA" id="ARBA00023004"/>
    </source>
</evidence>
<dbReference type="SFLD" id="SFLDG01118">
    <property type="entry name" value="activating_enzymes__group_2"/>
    <property type="match status" value="1"/>
</dbReference>
<keyword evidence="5" id="KW-0479">Metal-binding</keyword>
<dbReference type="InterPro" id="IPR007197">
    <property type="entry name" value="rSAM"/>
</dbReference>
<dbReference type="InterPro" id="IPR012839">
    <property type="entry name" value="Organic_radical_activase"/>
</dbReference>
<dbReference type="Proteomes" id="UP000006053">
    <property type="component" value="Chromosome"/>
</dbReference>
<keyword evidence="3" id="KW-0004">4Fe-4S</keyword>
<comment type="catalytic activity">
    <reaction evidence="9">
        <text>glycyl-[protein] + reduced [flavodoxin] + S-adenosyl-L-methionine = glycin-2-yl radical-[protein] + semiquinone [flavodoxin] + 5'-deoxyadenosine + L-methionine + H(+)</text>
        <dbReference type="Rhea" id="RHEA:61976"/>
        <dbReference type="Rhea" id="RHEA-COMP:10622"/>
        <dbReference type="Rhea" id="RHEA-COMP:14480"/>
        <dbReference type="Rhea" id="RHEA-COMP:15993"/>
        <dbReference type="Rhea" id="RHEA-COMP:15994"/>
        <dbReference type="ChEBI" id="CHEBI:15378"/>
        <dbReference type="ChEBI" id="CHEBI:17319"/>
        <dbReference type="ChEBI" id="CHEBI:29947"/>
        <dbReference type="ChEBI" id="CHEBI:32722"/>
        <dbReference type="ChEBI" id="CHEBI:57618"/>
        <dbReference type="ChEBI" id="CHEBI:57844"/>
        <dbReference type="ChEBI" id="CHEBI:59789"/>
        <dbReference type="ChEBI" id="CHEBI:140311"/>
    </reaction>
</comment>
<dbReference type="InterPro" id="IPR040074">
    <property type="entry name" value="BssD/PflA/YjjW"/>
</dbReference>
<evidence type="ECO:0000256" key="8">
    <source>
        <dbReference type="ARBA" id="ARBA00023014"/>
    </source>
</evidence>
<dbReference type="eggNOG" id="COG1180">
    <property type="taxonomic scope" value="Bacteria"/>
</dbReference>
<keyword evidence="8" id="KW-0411">Iron-sulfur</keyword>
<dbReference type="KEGG" id="ddh:Desde_0365"/>
<dbReference type="PIRSF" id="PIRSF000371">
    <property type="entry name" value="PFL_act_enz"/>
    <property type="match status" value="1"/>
</dbReference>
<dbReference type="PROSITE" id="PS01087">
    <property type="entry name" value="RADICAL_ACTIVATING"/>
    <property type="match status" value="1"/>
</dbReference>
<dbReference type="PROSITE" id="PS51918">
    <property type="entry name" value="RADICAL_SAM"/>
    <property type="match status" value="1"/>
</dbReference>
<dbReference type="PROSITE" id="PS00198">
    <property type="entry name" value="4FE4S_FER_1"/>
    <property type="match status" value="1"/>
</dbReference>
<dbReference type="HOGENOM" id="CLU_058969_0_0_9"/>
<dbReference type="SUPFAM" id="SSF54862">
    <property type="entry name" value="4Fe-4S ferredoxins"/>
    <property type="match status" value="1"/>
</dbReference>
<organism evidence="12 13">
    <name type="scientific">Desulfitobacterium dehalogenans (strain ATCC 51507 / DSM 9161 / JW/IU-DC1)</name>
    <dbReference type="NCBI Taxonomy" id="756499"/>
    <lineage>
        <taxon>Bacteria</taxon>
        <taxon>Bacillati</taxon>
        <taxon>Bacillota</taxon>
        <taxon>Clostridia</taxon>
        <taxon>Eubacteriales</taxon>
        <taxon>Desulfitobacteriaceae</taxon>
        <taxon>Desulfitobacterium</taxon>
    </lineage>
</organism>